<feature type="domain" description="HTH cro/C1-type" evidence="1">
    <location>
        <begin position="21"/>
        <end position="74"/>
    </location>
</feature>
<dbReference type="SUPFAM" id="SSF47413">
    <property type="entry name" value="lambda repressor-like DNA-binding domains"/>
    <property type="match status" value="1"/>
</dbReference>
<evidence type="ECO:0000313" key="3">
    <source>
        <dbReference type="Proteomes" id="UP000427071"/>
    </source>
</evidence>
<organism evidence="2 3">
    <name type="scientific">Corynebacterium kalinowskii</name>
    <dbReference type="NCBI Taxonomy" id="2675216"/>
    <lineage>
        <taxon>Bacteria</taxon>
        <taxon>Bacillati</taxon>
        <taxon>Actinomycetota</taxon>
        <taxon>Actinomycetes</taxon>
        <taxon>Mycobacteriales</taxon>
        <taxon>Corynebacteriaceae</taxon>
        <taxon>Corynebacterium</taxon>
    </lineage>
</organism>
<dbReference type="GO" id="GO:0003677">
    <property type="term" value="F:DNA binding"/>
    <property type="evidence" value="ECO:0007669"/>
    <property type="project" value="InterPro"/>
</dbReference>
<dbReference type="CDD" id="cd00093">
    <property type="entry name" value="HTH_XRE"/>
    <property type="match status" value="1"/>
</dbReference>
<dbReference type="Proteomes" id="UP000427071">
    <property type="component" value="Chromosome"/>
</dbReference>
<dbReference type="SMART" id="SM00530">
    <property type="entry name" value="HTH_XRE"/>
    <property type="match status" value="1"/>
</dbReference>
<dbReference type="EMBL" id="CP046452">
    <property type="protein sequence ID" value="QGU03139.1"/>
    <property type="molecule type" value="Genomic_DNA"/>
</dbReference>
<evidence type="ECO:0000313" key="2">
    <source>
        <dbReference type="EMBL" id="QGU03139.1"/>
    </source>
</evidence>
<evidence type="ECO:0000259" key="1">
    <source>
        <dbReference type="PROSITE" id="PS50943"/>
    </source>
</evidence>
<protein>
    <submittedName>
        <fullName evidence="2">Helix-turn-helix protein</fullName>
    </submittedName>
</protein>
<dbReference type="RefSeq" id="WP_156193460.1">
    <property type="nucleotide sequence ID" value="NZ_CP046452.1"/>
</dbReference>
<keyword evidence="3" id="KW-1185">Reference proteome</keyword>
<dbReference type="Gene3D" id="1.10.260.40">
    <property type="entry name" value="lambda repressor-like DNA-binding domains"/>
    <property type="match status" value="1"/>
</dbReference>
<reference evidence="3" key="1">
    <citation type="submission" date="2019-11" db="EMBL/GenBank/DDBJ databases">
        <title>Complete genome sequence of Corynebacterium kalinowskii 1959, a novel Corynebacterium species isolated from soil of a small paddock in Vilsendorf, Germany.</title>
        <authorList>
            <person name="Schaffert L."/>
            <person name="Ruwe M."/>
            <person name="Milse J."/>
            <person name="Hanuschka K."/>
            <person name="Ortseifen V."/>
            <person name="Droste J."/>
            <person name="Brandt D."/>
            <person name="Schlueter L."/>
            <person name="Kutter Y."/>
            <person name="Vinke S."/>
            <person name="Viehoefer P."/>
            <person name="Jacob L."/>
            <person name="Luebke N.-C."/>
            <person name="Schulte-Berndt E."/>
            <person name="Hain C."/>
            <person name="Linder M."/>
            <person name="Schmidt P."/>
            <person name="Wollenschlaeger L."/>
            <person name="Luttermann T."/>
            <person name="Thieme E."/>
            <person name="Hassa J."/>
            <person name="Haak M."/>
            <person name="Wittchen M."/>
            <person name="Mentz A."/>
            <person name="Persicke M."/>
            <person name="Busche T."/>
            <person name="Ruckert C."/>
        </authorList>
    </citation>
    <scope>NUCLEOTIDE SEQUENCE [LARGE SCALE GENOMIC DNA]</scope>
    <source>
        <strain evidence="3">1959</strain>
    </source>
</reference>
<accession>A0A6B8VJB6</accession>
<name>A0A6B8VJB6_9CORY</name>
<dbReference type="KEGG" id="ckw:CKALI_11475"/>
<dbReference type="PROSITE" id="PS50943">
    <property type="entry name" value="HTH_CROC1"/>
    <property type="match status" value="1"/>
</dbReference>
<dbReference type="InterPro" id="IPR001387">
    <property type="entry name" value="Cro/C1-type_HTH"/>
</dbReference>
<dbReference type="Pfam" id="PF01381">
    <property type="entry name" value="HTH_3"/>
    <property type="match status" value="1"/>
</dbReference>
<sequence length="150" mass="16632">MSTKKRVSVDALGKAVARQLNARKAHQGLTQAQIESATGISQSQLSKQLRGFRAITIDEFESICSVLNISMFDVLDAAEREIKPNRKAEESVEKHQNDLDARRAQRAVVADVPAAEVRELSDDEIVARINSGEFKVAAQKRTEPIEESWS</sequence>
<proteinExistence type="predicted"/>
<gene>
    <name evidence="2" type="ORF">CKALI_11475</name>
</gene>
<dbReference type="AlphaFoldDB" id="A0A6B8VJB6"/>
<dbReference type="InterPro" id="IPR010982">
    <property type="entry name" value="Lambda_DNA-bd_dom_sf"/>
</dbReference>